<feature type="compositionally biased region" description="Basic residues" evidence="1">
    <location>
        <begin position="162"/>
        <end position="178"/>
    </location>
</feature>
<comment type="caution">
    <text evidence="2">The sequence shown here is derived from an EMBL/GenBank/DDBJ whole genome shotgun (WGS) entry which is preliminary data.</text>
</comment>
<dbReference type="Proteomes" id="UP000230750">
    <property type="component" value="Unassembled WGS sequence"/>
</dbReference>
<name>A0A2G8K767_STIJA</name>
<keyword evidence="3" id="KW-1185">Reference proteome</keyword>
<reference evidence="2 3" key="1">
    <citation type="journal article" date="2017" name="PLoS Biol.">
        <title>The sea cucumber genome provides insights into morphological evolution and visceral regeneration.</title>
        <authorList>
            <person name="Zhang X."/>
            <person name="Sun L."/>
            <person name="Yuan J."/>
            <person name="Sun Y."/>
            <person name="Gao Y."/>
            <person name="Zhang L."/>
            <person name="Li S."/>
            <person name="Dai H."/>
            <person name="Hamel J.F."/>
            <person name="Liu C."/>
            <person name="Yu Y."/>
            <person name="Liu S."/>
            <person name="Lin W."/>
            <person name="Guo K."/>
            <person name="Jin S."/>
            <person name="Xu P."/>
            <person name="Storey K.B."/>
            <person name="Huan P."/>
            <person name="Zhang T."/>
            <person name="Zhou Y."/>
            <person name="Zhang J."/>
            <person name="Lin C."/>
            <person name="Li X."/>
            <person name="Xing L."/>
            <person name="Huo D."/>
            <person name="Sun M."/>
            <person name="Wang L."/>
            <person name="Mercier A."/>
            <person name="Li F."/>
            <person name="Yang H."/>
            <person name="Xiang J."/>
        </authorList>
    </citation>
    <scope>NUCLEOTIDE SEQUENCE [LARGE SCALE GENOMIC DNA]</scope>
    <source>
        <strain evidence="2">Shaxun</strain>
        <tissue evidence="2">Muscle</tissue>
    </source>
</reference>
<protein>
    <submittedName>
        <fullName evidence="2">Uncharacterized protein</fullName>
    </submittedName>
</protein>
<accession>A0A2G8K767</accession>
<evidence type="ECO:0000313" key="2">
    <source>
        <dbReference type="EMBL" id="PIK43851.1"/>
    </source>
</evidence>
<proteinExistence type="predicted"/>
<evidence type="ECO:0000313" key="3">
    <source>
        <dbReference type="Proteomes" id="UP000230750"/>
    </source>
</evidence>
<feature type="compositionally biased region" description="Basic and acidic residues" evidence="1">
    <location>
        <begin position="116"/>
        <end position="126"/>
    </location>
</feature>
<sequence>MLQVDPDFICLTFTQVNVKEPTAVTPARPPSPVVTNSNARPACSTVQNNLQTGILEYHEQPIQKRLHKRRPVPTLRLTSNQRTMTEPREVPTPSLFQKVEPLHGVSLRHAVISEEQTPRSAKDHTTKSVSIPRESRERSRSPVCRSSPILDGTSSDSDRGLRRNPRPVRQGHIRRSSM</sequence>
<gene>
    <name evidence="2" type="ORF">BSL78_19293</name>
</gene>
<feature type="region of interest" description="Disordered" evidence="1">
    <location>
        <begin position="112"/>
        <end position="178"/>
    </location>
</feature>
<organism evidence="2 3">
    <name type="scientific">Stichopus japonicus</name>
    <name type="common">Sea cucumber</name>
    <dbReference type="NCBI Taxonomy" id="307972"/>
    <lineage>
        <taxon>Eukaryota</taxon>
        <taxon>Metazoa</taxon>
        <taxon>Echinodermata</taxon>
        <taxon>Eleutherozoa</taxon>
        <taxon>Echinozoa</taxon>
        <taxon>Holothuroidea</taxon>
        <taxon>Aspidochirotacea</taxon>
        <taxon>Aspidochirotida</taxon>
        <taxon>Stichopodidae</taxon>
        <taxon>Apostichopus</taxon>
    </lineage>
</organism>
<dbReference type="EMBL" id="MRZV01000819">
    <property type="protein sequence ID" value="PIK43851.1"/>
    <property type="molecule type" value="Genomic_DNA"/>
</dbReference>
<dbReference type="AlphaFoldDB" id="A0A2G8K767"/>
<evidence type="ECO:0000256" key="1">
    <source>
        <dbReference type="SAM" id="MobiDB-lite"/>
    </source>
</evidence>